<reference evidence="2" key="1">
    <citation type="submission" date="2016-10" db="EMBL/GenBank/DDBJ databases">
        <authorList>
            <person name="Benchimol M."/>
            <person name="Almeida L.G."/>
            <person name="Vasconcelos A.T."/>
            <person name="Perreira-Neves A."/>
            <person name="Rosa I.A."/>
            <person name="Tasca T."/>
            <person name="Bogo M.R."/>
            <person name="de Souza W."/>
        </authorList>
    </citation>
    <scope>NUCLEOTIDE SEQUENCE [LARGE SCALE GENOMIC DNA]</scope>
    <source>
        <strain evidence="2">K</strain>
    </source>
</reference>
<feature type="transmembrane region" description="Helical" evidence="1">
    <location>
        <begin position="135"/>
        <end position="153"/>
    </location>
</feature>
<dbReference type="GeneID" id="94837014"/>
<dbReference type="VEuPathDB" id="TrichDB:TRFO_22001"/>
<proteinExistence type="predicted"/>
<dbReference type="EMBL" id="MLAK01000646">
    <property type="protein sequence ID" value="OHT09183.1"/>
    <property type="molecule type" value="Genomic_DNA"/>
</dbReference>
<organism evidence="2 3">
    <name type="scientific">Tritrichomonas foetus</name>
    <dbReference type="NCBI Taxonomy" id="1144522"/>
    <lineage>
        <taxon>Eukaryota</taxon>
        <taxon>Metamonada</taxon>
        <taxon>Parabasalia</taxon>
        <taxon>Tritrichomonadida</taxon>
        <taxon>Tritrichomonadidae</taxon>
        <taxon>Tritrichomonas</taxon>
    </lineage>
</organism>
<keyword evidence="3" id="KW-1185">Reference proteome</keyword>
<feature type="transmembrane region" description="Helical" evidence="1">
    <location>
        <begin position="320"/>
        <end position="339"/>
    </location>
</feature>
<evidence type="ECO:0000313" key="2">
    <source>
        <dbReference type="EMBL" id="OHT09183.1"/>
    </source>
</evidence>
<feature type="transmembrane region" description="Helical" evidence="1">
    <location>
        <begin position="189"/>
        <end position="208"/>
    </location>
</feature>
<feature type="transmembrane region" description="Helical" evidence="1">
    <location>
        <begin position="374"/>
        <end position="390"/>
    </location>
</feature>
<evidence type="ECO:0000256" key="1">
    <source>
        <dbReference type="SAM" id="Phobius"/>
    </source>
</evidence>
<evidence type="ECO:0000313" key="3">
    <source>
        <dbReference type="Proteomes" id="UP000179807"/>
    </source>
</evidence>
<feature type="transmembrane region" description="Helical" evidence="1">
    <location>
        <begin position="6"/>
        <end position="25"/>
    </location>
</feature>
<protein>
    <submittedName>
        <fullName evidence="2">Uncharacterized protein</fullName>
    </submittedName>
</protein>
<sequence>MGIFIEIFKCHVFSLSIYFVTFSEMFIKGKKNFPAHLWKLTKQDFILFIGSLIVQAAIFTTYYFRNIPNIALQYQDSIFSVAAAKYFGMSQEEKLNDGYYVSFLRSKLPFFQPLILPHAILLRGFSFVFFQSYKIAQYVSIVFTSLTFCYTFRRVLMMANLNQHFFISLVILVFPIGFAFLRNNATSDCLYGTFINLTFIFFSVEFFSPFSKENRKLSNLLNNFLFLVFLFLAAITRMEGFLLYPIFVLSLLLKKDVFTAIFVALVGYSHFFYLNNVENYNYSKIMKCVFHPHRYETKLVNYPFQHILVFFEKIDTLRNAHASFILYLPLLIGGISLLITQDTRSIGIFVLSYTFATSCFNSNCVYRLLAIPESYAFIVVMNLVLSELFSESSANGAKFALYVMFPIVLIYLCIYASEEVTKLNLNETVYKGFVFA</sequence>
<accession>A0A1J4KCM8</accession>
<feature type="transmembrane region" description="Helical" evidence="1">
    <location>
        <begin position="110"/>
        <end position="130"/>
    </location>
</feature>
<keyword evidence="1" id="KW-0812">Transmembrane</keyword>
<dbReference type="Proteomes" id="UP000179807">
    <property type="component" value="Unassembled WGS sequence"/>
</dbReference>
<feature type="transmembrane region" description="Helical" evidence="1">
    <location>
        <begin position="45"/>
        <end position="64"/>
    </location>
</feature>
<keyword evidence="1" id="KW-0472">Membrane</keyword>
<feature type="transmembrane region" description="Helical" evidence="1">
    <location>
        <begin position="399"/>
        <end position="417"/>
    </location>
</feature>
<feature type="transmembrane region" description="Helical" evidence="1">
    <location>
        <begin position="256"/>
        <end position="274"/>
    </location>
</feature>
<gene>
    <name evidence="2" type="ORF">TRFO_22001</name>
</gene>
<dbReference type="AlphaFoldDB" id="A0A1J4KCM8"/>
<dbReference type="RefSeq" id="XP_068362319.1">
    <property type="nucleotide sequence ID" value="XM_068502310.1"/>
</dbReference>
<name>A0A1J4KCM8_9EUKA</name>
<comment type="caution">
    <text evidence="2">The sequence shown here is derived from an EMBL/GenBank/DDBJ whole genome shotgun (WGS) entry which is preliminary data.</text>
</comment>
<feature type="transmembrane region" description="Helical" evidence="1">
    <location>
        <begin position="165"/>
        <end position="182"/>
    </location>
</feature>
<feature type="transmembrane region" description="Helical" evidence="1">
    <location>
        <begin position="220"/>
        <end position="244"/>
    </location>
</feature>
<keyword evidence="1" id="KW-1133">Transmembrane helix</keyword>